<evidence type="ECO:0000256" key="1">
    <source>
        <dbReference type="SAM" id="SignalP"/>
    </source>
</evidence>
<organism evidence="3 4">
    <name type="scientific">Edaphosphingomonas haloaromaticamans</name>
    <dbReference type="NCBI Taxonomy" id="653954"/>
    <lineage>
        <taxon>Bacteria</taxon>
        <taxon>Pseudomonadati</taxon>
        <taxon>Pseudomonadota</taxon>
        <taxon>Alphaproteobacteria</taxon>
        <taxon>Sphingomonadales</taxon>
        <taxon>Rhizorhabdaceae</taxon>
        <taxon>Edaphosphingomonas</taxon>
    </lineage>
</organism>
<reference evidence="3 4" key="1">
    <citation type="submission" date="2016-09" db="EMBL/GenBank/DDBJ databases">
        <title>Metabolic pathway, cell adaptation mechanisms and a novel monoxygenase revealed through proteogenomic-transcription analysis of a Sphingomonas haloaromaticamans strain degrading the fungicide ortho-phenylphenol.</title>
        <authorList>
            <person name="Perruchon C."/>
            <person name="Papadopoulou E.S."/>
            <person name="Rousidou C."/>
            <person name="Vasileiadis S."/>
            <person name="Tanou G."/>
            <person name="Amoutzias G."/>
            <person name="Molassiotis A."/>
            <person name="Karpouzas D.G."/>
        </authorList>
    </citation>
    <scope>NUCLEOTIDE SEQUENCE [LARGE SCALE GENOMIC DNA]</scope>
    <source>
        <strain evidence="3 4">P3</strain>
    </source>
</reference>
<dbReference type="InterPro" id="IPR051918">
    <property type="entry name" value="STPP_CPPED1"/>
</dbReference>
<dbReference type="InterPro" id="IPR004843">
    <property type="entry name" value="Calcineurin-like_PHP"/>
</dbReference>
<dbReference type="Pfam" id="PF00149">
    <property type="entry name" value="Metallophos"/>
    <property type="match status" value="1"/>
</dbReference>
<evidence type="ECO:0000313" key="3">
    <source>
        <dbReference type="EMBL" id="OHT21817.1"/>
    </source>
</evidence>
<dbReference type="RefSeq" id="WP_070934796.1">
    <property type="nucleotide sequence ID" value="NZ_MIPT01000001.1"/>
</dbReference>
<dbReference type="EMBL" id="MIPT01000001">
    <property type="protein sequence ID" value="OHT21817.1"/>
    <property type="molecule type" value="Genomic_DNA"/>
</dbReference>
<gene>
    <name evidence="3" type="ORF">BHE75_03828</name>
</gene>
<keyword evidence="1" id="KW-0732">Signal</keyword>
<dbReference type="OrthoDB" id="475207at2"/>
<evidence type="ECO:0000259" key="2">
    <source>
        <dbReference type="Pfam" id="PF00149"/>
    </source>
</evidence>
<feature type="domain" description="Calcineurin-like phosphoesterase" evidence="2">
    <location>
        <begin position="32"/>
        <end position="309"/>
    </location>
</feature>
<accession>A0A1S1HIB3</accession>
<keyword evidence="4" id="KW-1185">Reference proteome</keyword>
<dbReference type="SUPFAM" id="SSF56300">
    <property type="entry name" value="Metallo-dependent phosphatases"/>
    <property type="match status" value="1"/>
</dbReference>
<evidence type="ECO:0000313" key="4">
    <source>
        <dbReference type="Proteomes" id="UP000179467"/>
    </source>
</evidence>
<dbReference type="PANTHER" id="PTHR43143:SF5">
    <property type="entry name" value="SECRETED PROTEIN"/>
    <property type="match status" value="1"/>
</dbReference>
<name>A0A1S1HIB3_9SPHN</name>
<dbReference type="InterPro" id="IPR029052">
    <property type="entry name" value="Metallo-depent_PP-like"/>
</dbReference>
<comment type="caution">
    <text evidence="3">The sequence shown here is derived from an EMBL/GenBank/DDBJ whole genome shotgun (WGS) entry which is preliminary data.</text>
</comment>
<protein>
    <recommendedName>
        <fullName evidence="2">Calcineurin-like phosphoesterase domain-containing protein</fullName>
    </recommendedName>
</protein>
<dbReference type="PANTHER" id="PTHR43143">
    <property type="entry name" value="METALLOPHOSPHOESTERASE, CALCINEURIN SUPERFAMILY"/>
    <property type="match status" value="1"/>
</dbReference>
<sequence length="430" mass="47904">MSRYMRLFRGCALIATVLATAPLAAKDGSFTIAVIPDTQNYVDYTHQTAEGFPFDARDMFMQQLQYVADNVESAGGDIAFVTALGDVWQHQTIAMDPDHAKRGFKRAANPMLDAHFAPTEKVKSVEMPAARSGYMLLAGKVPFSVVPGNHDYDAMWTDSKFPPAAKFDPKDMASLGMLHPGGLNNFRSVFGDQSPFFKGQPWYVASHDGGADSAQIFTAGGYRFLHIGLQFDAPNASLEWAASIVKKYPGLPTIVTMHDYMDKEARRIPNPMIDGHAADPQDNSPQMIWDKFISRHDQIFLVLCGHEHGQAVRTDTNSFGHKVHQVLADYQDRGQTAKDAGVKSEWPVGIGDGWLRLMTFDMAAPVPTIKVRTYSTHYKSLSVDTADYAAWYKQQEKPQLSDADFHGEDDFSLELTDFRQRFPQKAHAVR</sequence>
<dbReference type="Proteomes" id="UP000179467">
    <property type="component" value="Unassembled WGS sequence"/>
</dbReference>
<dbReference type="Gene3D" id="3.60.21.10">
    <property type="match status" value="1"/>
</dbReference>
<proteinExistence type="predicted"/>
<dbReference type="AlphaFoldDB" id="A0A1S1HIB3"/>
<feature type="signal peptide" evidence="1">
    <location>
        <begin position="1"/>
        <end position="25"/>
    </location>
</feature>
<feature type="chain" id="PRO_5010229360" description="Calcineurin-like phosphoesterase domain-containing protein" evidence="1">
    <location>
        <begin position="26"/>
        <end position="430"/>
    </location>
</feature>